<dbReference type="RefSeq" id="WP_168882767.1">
    <property type="nucleotide sequence ID" value="NZ_JABAIL010000003.1"/>
</dbReference>
<sequence>MTTDFLDLLKMTIPAGAVLYGAYFIVKMFLQKEYDSLSIKYKGNQLEQTLPLRLQAFERLALFLERISYRELLDRVDYSVMDVVTLQHALVLTIKEEFNHNLSQQIYVSNELWEMIRGAKEEEISFINQVAKSLGDKSTGFDLAKTLLEQSLQQESSPVDVALTQLKSEVSHLF</sequence>
<dbReference type="InterPro" id="IPR057695">
    <property type="entry name" value="DUF7935"/>
</dbReference>
<dbReference type="EMBL" id="JABAIL010000003">
    <property type="protein sequence ID" value="NLR92062.1"/>
    <property type="molecule type" value="Genomic_DNA"/>
</dbReference>
<organism evidence="1 2">
    <name type="scientific">Flammeovirga agarivorans</name>
    <dbReference type="NCBI Taxonomy" id="2726742"/>
    <lineage>
        <taxon>Bacteria</taxon>
        <taxon>Pseudomonadati</taxon>
        <taxon>Bacteroidota</taxon>
        <taxon>Cytophagia</taxon>
        <taxon>Cytophagales</taxon>
        <taxon>Flammeovirgaceae</taxon>
        <taxon>Flammeovirga</taxon>
    </lineage>
</organism>
<protein>
    <submittedName>
        <fullName evidence="1">Uncharacterized protein</fullName>
    </submittedName>
</protein>
<evidence type="ECO:0000313" key="1">
    <source>
        <dbReference type="EMBL" id="NLR92062.1"/>
    </source>
</evidence>
<dbReference type="AlphaFoldDB" id="A0A7X8SL02"/>
<evidence type="ECO:0000313" key="2">
    <source>
        <dbReference type="Proteomes" id="UP000585050"/>
    </source>
</evidence>
<dbReference type="Pfam" id="PF25589">
    <property type="entry name" value="DUF7935"/>
    <property type="match status" value="1"/>
</dbReference>
<accession>A0A7X8SL02</accession>
<name>A0A7X8SL02_9BACT</name>
<dbReference type="Proteomes" id="UP000585050">
    <property type="component" value="Unassembled WGS sequence"/>
</dbReference>
<proteinExistence type="predicted"/>
<reference evidence="1 2" key="1">
    <citation type="submission" date="2020-04" db="EMBL/GenBank/DDBJ databases">
        <title>Flammeovirga sp. SR4, a novel species isolated from seawater.</title>
        <authorList>
            <person name="Wang X."/>
        </authorList>
    </citation>
    <scope>NUCLEOTIDE SEQUENCE [LARGE SCALE GENOMIC DNA]</scope>
    <source>
        <strain evidence="1 2">SR4</strain>
    </source>
</reference>
<comment type="caution">
    <text evidence="1">The sequence shown here is derived from an EMBL/GenBank/DDBJ whole genome shotgun (WGS) entry which is preliminary data.</text>
</comment>
<gene>
    <name evidence="1" type="ORF">HGP29_12625</name>
</gene>
<keyword evidence="2" id="KW-1185">Reference proteome</keyword>